<dbReference type="Gene3D" id="3.40.50.1460">
    <property type="match status" value="1"/>
</dbReference>
<dbReference type="PANTHER" id="PTHR48104:SF30">
    <property type="entry name" value="METACASPASE-1"/>
    <property type="match status" value="1"/>
</dbReference>
<dbReference type="PANTHER" id="PTHR48104">
    <property type="entry name" value="METACASPASE-4"/>
    <property type="match status" value="1"/>
</dbReference>
<comment type="caution">
    <text evidence="2">The sequence shown here is derived from an EMBL/GenBank/DDBJ whole genome shotgun (WGS) entry which is preliminary data.</text>
</comment>
<sequence>MLCVTHSYAQKKYALLVGISNYHALNKANEWNNIHGTNDVSLITPLLKKQGFNVSAITETKATRANILKQLKQLTHRVSKGSIVYLHFSCHGQPFEDKNGDEEDGWDESLVPIDALIAYKKGSYEGKNHITDDVLAEYLDALRFKLGCKGKLYVVVDACHAGKASRDFDDESFTRGTKRGFSPSGKVYLARSSNRTHFVVPIKAGQAPATFLEACKSTQINAETKKNGNFYGPMSYYIHQVLSTTQLGHNDAWVYKVQGLMRKEIDAKRQDMVIEISK</sequence>
<dbReference type="InterPro" id="IPR011600">
    <property type="entry name" value="Pept_C14_caspase"/>
</dbReference>
<dbReference type="InterPro" id="IPR050452">
    <property type="entry name" value="Metacaspase"/>
</dbReference>
<organism evidence="2 3">
    <name type="scientific">Bacteroides xylanisolvens</name>
    <dbReference type="NCBI Taxonomy" id="371601"/>
    <lineage>
        <taxon>Bacteria</taxon>
        <taxon>Pseudomonadati</taxon>
        <taxon>Bacteroidota</taxon>
        <taxon>Bacteroidia</taxon>
        <taxon>Bacteroidales</taxon>
        <taxon>Bacteroidaceae</taxon>
        <taxon>Bacteroides</taxon>
    </lineage>
</organism>
<reference evidence="2" key="1">
    <citation type="submission" date="2023-08" db="EMBL/GenBank/DDBJ databases">
        <title>Mucin Metabolism Genes Underlie the Key Renovations of Bacteroides xylanisolvens Genomes in Captive Great Apes.</title>
        <authorList>
            <person name="Nishida A.H."/>
        </authorList>
    </citation>
    <scope>NUCLEOTIDE SEQUENCE</scope>
    <source>
        <strain evidence="2">P13.H9</strain>
    </source>
</reference>
<dbReference type="RefSeq" id="WP_225451489.1">
    <property type="nucleotide sequence ID" value="NZ_JAIWXB010000037.1"/>
</dbReference>
<evidence type="ECO:0000313" key="2">
    <source>
        <dbReference type="EMBL" id="MCA4706187.1"/>
    </source>
</evidence>
<name>A0AAW4T398_9BACE</name>
<gene>
    <name evidence="2" type="ORF">LD004_21520</name>
</gene>
<proteinExistence type="predicted"/>
<evidence type="ECO:0000313" key="3">
    <source>
        <dbReference type="Proteomes" id="UP001198461"/>
    </source>
</evidence>
<dbReference type="EMBL" id="JAIWYE010000037">
    <property type="protein sequence ID" value="MCA4706187.1"/>
    <property type="molecule type" value="Genomic_DNA"/>
</dbReference>
<dbReference type="GO" id="GO:0006508">
    <property type="term" value="P:proteolysis"/>
    <property type="evidence" value="ECO:0007669"/>
    <property type="project" value="InterPro"/>
</dbReference>
<dbReference type="GO" id="GO:0004197">
    <property type="term" value="F:cysteine-type endopeptidase activity"/>
    <property type="evidence" value="ECO:0007669"/>
    <property type="project" value="InterPro"/>
</dbReference>
<dbReference type="GO" id="GO:0005737">
    <property type="term" value="C:cytoplasm"/>
    <property type="evidence" value="ECO:0007669"/>
    <property type="project" value="TreeGrafter"/>
</dbReference>
<feature type="domain" description="Peptidase C14 caspase" evidence="1">
    <location>
        <begin position="11"/>
        <end position="263"/>
    </location>
</feature>
<dbReference type="AlphaFoldDB" id="A0AAW4T398"/>
<accession>A0AAW4T398</accession>
<dbReference type="Proteomes" id="UP001198461">
    <property type="component" value="Unassembled WGS sequence"/>
</dbReference>
<dbReference type="SUPFAM" id="SSF52129">
    <property type="entry name" value="Caspase-like"/>
    <property type="match status" value="1"/>
</dbReference>
<evidence type="ECO:0000259" key="1">
    <source>
        <dbReference type="Pfam" id="PF00656"/>
    </source>
</evidence>
<dbReference type="InterPro" id="IPR029030">
    <property type="entry name" value="Caspase-like_dom_sf"/>
</dbReference>
<protein>
    <submittedName>
        <fullName evidence="2">Caspase family protein</fullName>
    </submittedName>
</protein>
<dbReference type="Pfam" id="PF00656">
    <property type="entry name" value="Peptidase_C14"/>
    <property type="match status" value="1"/>
</dbReference>